<proteinExistence type="predicted"/>
<accession>A0ABR3GMT5</accession>
<evidence type="ECO:0008006" key="3">
    <source>
        <dbReference type="Google" id="ProtNLM"/>
    </source>
</evidence>
<sequence length="270" mass="30321">MARTPKLKRPQMQFLSMDVNHLGNPVASTSYYRILIDGQYIRYIHIDPDVYGQDVIESPPLLLEQLPPLPSHLNWNITHITRSPAGKINASSRREESREVTRLWHPKLVDILSLNMINQRTTRVWEVVYESSAAIAKIARFDWEIKYAEDETLAYSLLDGHGIGPKFLGHLTEGGPKGRVVGLLIEKLEGRSAGIGDLVVCQEVLKALHALGFIHGDVNRYNFIITEAGARLIDFEEMKSGGTVEAMKKELDSLEEQLIEDTGRGRALSP</sequence>
<organism evidence="1 2">
    <name type="scientific">Discina gigas</name>
    <dbReference type="NCBI Taxonomy" id="1032678"/>
    <lineage>
        <taxon>Eukaryota</taxon>
        <taxon>Fungi</taxon>
        <taxon>Dikarya</taxon>
        <taxon>Ascomycota</taxon>
        <taxon>Pezizomycotina</taxon>
        <taxon>Pezizomycetes</taxon>
        <taxon>Pezizales</taxon>
        <taxon>Discinaceae</taxon>
        <taxon>Discina</taxon>
    </lineage>
</organism>
<dbReference type="InterPro" id="IPR011009">
    <property type="entry name" value="Kinase-like_dom_sf"/>
</dbReference>
<evidence type="ECO:0000313" key="1">
    <source>
        <dbReference type="EMBL" id="KAL0637235.1"/>
    </source>
</evidence>
<name>A0ABR3GMT5_9PEZI</name>
<reference evidence="1 2" key="1">
    <citation type="submission" date="2024-02" db="EMBL/GenBank/DDBJ databases">
        <title>Discinaceae phylogenomics.</title>
        <authorList>
            <person name="Dirks A.C."/>
            <person name="James T.Y."/>
        </authorList>
    </citation>
    <scope>NUCLEOTIDE SEQUENCE [LARGE SCALE GENOMIC DNA]</scope>
    <source>
        <strain evidence="1 2">ACD0624</strain>
    </source>
</reference>
<gene>
    <name evidence="1" type="ORF">Q9L58_003719</name>
</gene>
<dbReference type="Proteomes" id="UP001447188">
    <property type="component" value="Unassembled WGS sequence"/>
</dbReference>
<evidence type="ECO:0000313" key="2">
    <source>
        <dbReference type="Proteomes" id="UP001447188"/>
    </source>
</evidence>
<dbReference type="EMBL" id="JBBBZM010000037">
    <property type="protein sequence ID" value="KAL0637235.1"/>
    <property type="molecule type" value="Genomic_DNA"/>
</dbReference>
<protein>
    <recommendedName>
        <fullName evidence="3">Alpha-galactosidase A</fullName>
    </recommendedName>
</protein>
<comment type="caution">
    <text evidence="1">The sequence shown here is derived from an EMBL/GenBank/DDBJ whole genome shotgun (WGS) entry which is preliminary data.</text>
</comment>
<dbReference type="SUPFAM" id="SSF56112">
    <property type="entry name" value="Protein kinase-like (PK-like)"/>
    <property type="match status" value="1"/>
</dbReference>
<dbReference type="Gene3D" id="1.10.510.10">
    <property type="entry name" value="Transferase(Phosphotransferase) domain 1"/>
    <property type="match status" value="1"/>
</dbReference>
<keyword evidence="2" id="KW-1185">Reference proteome</keyword>